<gene>
    <name evidence="1" type="ORF">JWG45_02505</name>
</gene>
<accession>A0ABS2U7T8</accession>
<organism evidence="1 2">
    <name type="scientific">Leptospira ainlahdjerensis</name>
    <dbReference type="NCBI Taxonomy" id="2810033"/>
    <lineage>
        <taxon>Bacteria</taxon>
        <taxon>Pseudomonadati</taxon>
        <taxon>Spirochaetota</taxon>
        <taxon>Spirochaetia</taxon>
        <taxon>Leptospirales</taxon>
        <taxon>Leptospiraceae</taxon>
        <taxon>Leptospira</taxon>
    </lineage>
</organism>
<dbReference type="EMBL" id="JAFFPU010000011">
    <property type="protein sequence ID" value="MBM9576013.1"/>
    <property type="molecule type" value="Genomic_DNA"/>
</dbReference>
<evidence type="ECO:0000313" key="2">
    <source>
        <dbReference type="Proteomes" id="UP000724686"/>
    </source>
</evidence>
<protein>
    <submittedName>
        <fullName evidence="1">Uncharacterized protein</fullName>
    </submittedName>
</protein>
<dbReference type="Proteomes" id="UP000724686">
    <property type="component" value="Unassembled WGS sequence"/>
</dbReference>
<keyword evidence="2" id="KW-1185">Reference proteome</keyword>
<evidence type="ECO:0000313" key="1">
    <source>
        <dbReference type="EMBL" id="MBM9576013.1"/>
    </source>
</evidence>
<proteinExistence type="predicted"/>
<comment type="caution">
    <text evidence="1">The sequence shown here is derived from an EMBL/GenBank/DDBJ whole genome shotgun (WGS) entry which is preliminary data.</text>
</comment>
<reference evidence="1 2" key="1">
    <citation type="submission" date="2021-02" db="EMBL/GenBank/DDBJ databases">
        <title>Leptospira ainlahdjerensis sp. nov., Leptospira ainazelensis sp. nov., Leptospira abararensis sp. nov. and Leptospira chreensis sp. nov., four new species isolated from water sources in Algeria.</title>
        <authorList>
            <person name="Amara Korba A."/>
            <person name="Kainiu M."/>
            <person name="Vincent A.T."/>
            <person name="Mariet J.-F."/>
            <person name="Veyrier F.J."/>
            <person name="Goarant C."/>
            <person name="Picardeau M."/>
        </authorList>
    </citation>
    <scope>NUCLEOTIDE SEQUENCE [LARGE SCALE GENOMIC DNA]</scope>
    <source>
        <strain evidence="1 2">201903070</strain>
    </source>
</reference>
<sequence length="50" mass="6011">MEIPVGITAGETFDFKKIQFYEYRKKEPIFFFDAIQKERRIEILEILPGD</sequence>
<name>A0ABS2U7T8_9LEPT</name>
<dbReference type="RefSeq" id="WP_205278208.1">
    <property type="nucleotide sequence ID" value="NZ_JAFFPU010000011.1"/>
</dbReference>